<dbReference type="EMBL" id="QXGC01000603">
    <property type="protein sequence ID" value="KAE9228054.1"/>
    <property type="molecule type" value="Genomic_DNA"/>
</dbReference>
<feature type="domain" description="DUF6818" evidence="1">
    <location>
        <begin position="1"/>
        <end position="74"/>
    </location>
</feature>
<dbReference type="Pfam" id="PF20681">
    <property type="entry name" value="DUF6818"/>
    <property type="match status" value="1"/>
</dbReference>
<dbReference type="EMBL" id="QXGA01000511">
    <property type="protein sequence ID" value="KAE9144834.1"/>
    <property type="molecule type" value="Genomic_DNA"/>
</dbReference>
<dbReference type="PANTHER" id="PTHR34409">
    <property type="entry name" value="SET DOMAIN-CONTAINING PROTEIN"/>
    <property type="match status" value="1"/>
</dbReference>
<name>A0A6A3SAI3_9STRA</name>
<evidence type="ECO:0000313" key="14">
    <source>
        <dbReference type="Proteomes" id="UP000440367"/>
    </source>
</evidence>
<evidence type="ECO:0000259" key="1">
    <source>
        <dbReference type="Pfam" id="PF20681"/>
    </source>
</evidence>
<dbReference type="EMBL" id="QXFX01000564">
    <property type="protein sequence ID" value="KAE9111228.1"/>
    <property type="molecule type" value="Genomic_DNA"/>
</dbReference>
<organism evidence="5 16">
    <name type="scientific">Phytophthora fragariae</name>
    <dbReference type="NCBI Taxonomy" id="53985"/>
    <lineage>
        <taxon>Eukaryota</taxon>
        <taxon>Sar</taxon>
        <taxon>Stramenopiles</taxon>
        <taxon>Oomycota</taxon>
        <taxon>Peronosporomycetes</taxon>
        <taxon>Peronosporales</taxon>
        <taxon>Peronosporaceae</taxon>
        <taxon>Phytophthora</taxon>
    </lineage>
</organism>
<dbReference type="EMBL" id="QXGF01000502">
    <property type="protein sequence ID" value="KAE8939250.1"/>
    <property type="molecule type" value="Genomic_DNA"/>
</dbReference>
<proteinExistence type="predicted"/>
<evidence type="ECO:0000313" key="19">
    <source>
        <dbReference type="Proteomes" id="UP000488956"/>
    </source>
</evidence>
<evidence type="ECO:0000313" key="8">
    <source>
        <dbReference type="EMBL" id="KAE9228054.1"/>
    </source>
</evidence>
<dbReference type="EMBL" id="QXGB01000531">
    <property type="protein sequence ID" value="KAE9211636.1"/>
    <property type="molecule type" value="Genomic_DNA"/>
</dbReference>
<reference evidence="11 12" key="1">
    <citation type="submission" date="2018-08" db="EMBL/GenBank/DDBJ databases">
        <title>Genomic investigation of the strawberry pathogen Phytophthora fragariae indicates pathogenicity is determined by transcriptional variation in three key races.</title>
        <authorList>
            <person name="Adams T.M."/>
            <person name="Armitage A.D."/>
            <person name="Sobczyk M.K."/>
            <person name="Bates H.J."/>
            <person name="Dunwell J.M."/>
            <person name="Nellist C.F."/>
            <person name="Harrison R.J."/>
        </authorList>
    </citation>
    <scope>NUCLEOTIDE SEQUENCE [LARGE SCALE GENOMIC DNA]</scope>
    <source>
        <strain evidence="10 13">A4</strain>
        <strain evidence="9 14">BC-1</strain>
        <strain evidence="8 18">BC-23</strain>
        <strain evidence="7 12">NOV-27</strain>
        <strain evidence="6 15">NOV-5</strain>
        <strain evidence="5 16">NOV-71</strain>
        <strain evidence="2 11">NOV-9</strain>
        <strain evidence="4 19">ONT-3</strain>
        <strain evidence="3 17">SCRP245</strain>
    </source>
</reference>
<dbReference type="AlphaFoldDB" id="A0A6A3SAI3"/>
<dbReference type="EMBL" id="QXFW01000490">
    <property type="protein sequence ID" value="KAE9010696.1"/>
    <property type="molecule type" value="Genomic_DNA"/>
</dbReference>
<dbReference type="Proteomes" id="UP000437068">
    <property type="component" value="Unassembled WGS sequence"/>
</dbReference>
<protein>
    <recommendedName>
        <fullName evidence="1">DUF6818 domain-containing protein</fullName>
    </recommendedName>
</protein>
<evidence type="ECO:0000313" key="5">
    <source>
        <dbReference type="EMBL" id="KAE9113088.1"/>
    </source>
</evidence>
<dbReference type="EMBL" id="QXGE01000425">
    <property type="protein sequence ID" value="KAE9312835.1"/>
    <property type="molecule type" value="Genomic_DNA"/>
</dbReference>
<evidence type="ECO:0000313" key="15">
    <source>
        <dbReference type="Proteomes" id="UP000440732"/>
    </source>
</evidence>
<evidence type="ECO:0000313" key="3">
    <source>
        <dbReference type="EMBL" id="KAE9010696.1"/>
    </source>
</evidence>
<evidence type="ECO:0000313" key="13">
    <source>
        <dbReference type="Proteomes" id="UP000437068"/>
    </source>
</evidence>
<accession>A0A6A3SAI3</accession>
<dbReference type="EMBL" id="QXGD01000446">
    <property type="protein sequence ID" value="KAE9239414.1"/>
    <property type="molecule type" value="Genomic_DNA"/>
</dbReference>
<dbReference type="Proteomes" id="UP000440367">
    <property type="component" value="Unassembled WGS sequence"/>
</dbReference>
<evidence type="ECO:0000313" key="10">
    <source>
        <dbReference type="EMBL" id="KAE9312835.1"/>
    </source>
</evidence>
<dbReference type="OrthoDB" id="123120at2759"/>
<evidence type="ECO:0000313" key="18">
    <source>
        <dbReference type="Proteomes" id="UP000476176"/>
    </source>
</evidence>
<dbReference type="EMBL" id="QXFZ01000527">
    <property type="protein sequence ID" value="KAE9113088.1"/>
    <property type="molecule type" value="Genomic_DNA"/>
</dbReference>
<dbReference type="Proteomes" id="UP000433483">
    <property type="component" value="Unassembled WGS sequence"/>
</dbReference>
<dbReference type="PANTHER" id="PTHR34409:SF1">
    <property type="entry name" value="MYB-LIKE DOMAIN-CONTAINING PROTEIN"/>
    <property type="match status" value="1"/>
</dbReference>
<keyword evidence="12" id="KW-1185">Reference proteome</keyword>
<evidence type="ECO:0000313" key="4">
    <source>
        <dbReference type="EMBL" id="KAE9111228.1"/>
    </source>
</evidence>
<evidence type="ECO:0000313" key="11">
    <source>
        <dbReference type="Proteomes" id="UP000429523"/>
    </source>
</evidence>
<evidence type="ECO:0000313" key="6">
    <source>
        <dbReference type="EMBL" id="KAE9144834.1"/>
    </source>
</evidence>
<dbReference type="Proteomes" id="UP000460718">
    <property type="component" value="Unassembled WGS sequence"/>
</dbReference>
<dbReference type="InterPro" id="IPR049203">
    <property type="entry name" value="DUF6818"/>
</dbReference>
<evidence type="ECO:0000313" key="16">
    <source>
        <dbReference type="Proteomes" id="UP000441208"/>
    </source>
</evidence>
<evidence type="ECO:0000313" key="12">
    <source>
        <dbReference type="Proteomes" id="UP000433483"/>
    </source>
</evidence>
<evidence type="ECO:0000313" key="2">
    <source>
        <dbReference type="EMBL" id="KAE8939250.1"/>
    </source>
</evidence>
<evidence type="ECO:0000313" key="17">
    <source>
        <dbReference type="Proteomes" id="UP000460718"/>
    </source>
</evidence>
<dbReference type="Proteomes" id="UP000488956">
    <property type="component" value="Unassembled WGS sequence"/>
</dbReference>
<dbReference type="Proteomes" id="UP000476176">
    <property type="component" value="Unassembled WGS sequence"/>
</dbReference>
<gene>
    <name evidence="10" type="ORF">PF001_g9030</name>
    <name evidence="9" type="ORF">PF002_g10278</name>
    <name evidence="8" type="ORF">PF004_g11183</name>
    <name evidence="7" type="ORF">PF005_g10929</name>
    <name evidence="6" type="ORF">PF006_g10263</name>
    <name evidence="5" type="ORF">PF007_g10855</name>
    <name evidence="2" type="ORF">PF009_g10905</name>
    <name evidence="4" type="ORF">PF010_g10893</name>
    <name evidence="3" type="ORF">PF011_g9718</name>
</gene>
<evidence type="ECO:0000313" key="7">
    <source>
        <dbReference type="EMBL" id="KAE9211636.1"/>
    </source>
</evidence>
<sequence>MWDSVAARYNTTHERHWPERDRESLRRKFKGLYGMRKTTGNPNIPAHVRLAKDVKKMIDEASSVFLASGGEDGDGGEFVPFVLRARSPAGTGPM</sequence>
<dbReference type="Proteomes" id="UP000441208">
    <property type="component" value="Unassembled WGS sequence"/>
</dbReference>
<dbReference type="Proteomes" id="UP000440732">
    <property type="component" value="Unassembled WGS sequence"/>
</dbReference>
<dbReference type="Proteomes" id="UP000429523">
    <property type="component" value="Unassembled WGS sequence"/>
</dbReference>
<comment type="caution">
    <text evidence="5">The sequence shown here is derived from an EMBL/GenBank/DDBJ whole genome shotgun (WGS) entry which is preliminary data.</text>
</comment>
<evidence type="ECO:0000313" key="9">
    <source>
        <dbReference type="EMBL" id="KAE9239414.1"/>
    </source>
</evidence>